<dbReference type="OrthoDB" id="427096at2759"/>
<dbReference type="AlphaFoldDB" id="A0A6G1D816"/>
<evidence type="ECO:0000313" key="1">
    <source>
        <dbReference type="EMBL" id="KAF0908452.1"/>
    </source>
</evidence>
<reference evidence="1 2" key="1">
    <citation type="submission" date="2019-11" db="EMBL/GenBank/DDBJ databases">
        <title>Whole genome sequence of Oryza granulata.</title>
        <authorList>
            <person name="Li W."/>
        </authorList>
    </citation>
    <scope>NUCLEOTIDE SEQUENCE [LARGE SCALE GENOMIC DNA]</scope>
    <source>
        <strain evidence="2">cv. Menghai</strain>
        <tissue evidence="1">Leaf</tissue>
    </source>
</reference>
<protein>
    <submittedName>
        <fullName evidence="1">Uncharacterized protein</fullName>
    </submittedName>
</protein>
<evidence type="ECO:0000313" key="2">
    <source>
        <dbReference type="Proteomes" id="UP000479710"/>
    </source>
</evidence>
<comment type="caution">
    <text evidence="1">The sequence shown here is derived from an EMBL/GenBank/DDBJ whole genome shotgun (WGS) entry which is preliminary data.</text>
</comment>
<dbReference type="EMBL" id="SPHZ02000007">
    <property type="protein sequence ID" value="KAF0908452.1"/>
    <property type="molecule type" value="Genomic_DNA"/>
</dbReference>
<organism evidence="1 2">
    <name type="scientific">Oryza meyeriana var. granulata</name>
    <dbReference type="NCBI Taxonomy" id="110450"/>
    <lineage>
        <taxon>Eukaryota</taxon>
        <taxon>Viridiplantae</taxon>
        <taxon>Streptophyta</taxon>
        <taxon>Embryophyta</taxon>
        <taxon>Tracheophyta</taxon>
        <taxon>Spermatophyta</taxon>
        <taxon>Magnoliopsida</taxon>
        <taxon>Liliopsida</taxon>
        <taxon>Poales</taxon>
        <taxon>Poaceae</taxon>
        <taxon>BOP clade</taxon>
        <taxon>Oryzoideae</taxon>
        <taxon>Oryzeae</taxon>
        <taxon>Oryzinae</taxon>
        <taxon>Oryza</taxon>
        <taxon>Oryza meyeriana</taxon>
    </lineage>
</organism>
<name>A0A6G1D816_9ORYZ</name>
<dbReference type="Proteomes" id="UP000479710">
    <property type="component" value="Unassembled WGS sequence"/>
</dbReference>
<keyword evidence="2" id="KW-1185">Reference proteome</keyword>
<accession>A0A6G1D816</accession>
<gene>
    <name evidence="1" type="ORF">E2562_025419</name>
</gene>
<sequence>MALDTLGLRSSEQFMALHDARWDAAVGCPAFAEKHRSWSPDPAALQEPEVAPCGELRFPHVALAVRGVTWVTDILDGVYQCRCGMTCLWSHNEEALADTPDIVLYEIWPPPNTVI</sequence>
<proteinExistence type="predicted"/>